<feature type="domain" description="Glycosyltransferase subfamily 4-like N-terminal" evidence="2">
    <location>
        <begin position="16"/>
        <end position="174"/>
    </location>
</feature>
<comment type="caution">
    <text evidence="3">The sequence shown here is derived from an EMBL/GenBank/DDBJ whole genome shotgun (WGS) entry which is preliminary data.</text>
</comment>
<dbReference type="AlphaFoldDB" id="A0A9X1L165"/>
<dbReference type="Proteomes" id="UP001139409">
    <property type="component" value="Unassembled WGS sequence"/>
</dbReference>
<feature type="domain" description="Spore protein YkvP/CgeB glycosyl transferase-like" evidence="1">
    <location>
        <begin position="253"/>
        <end position="382"/>
    </location>
</feature>
<dbReference type="RefSeq" id="WP_225699475.1">
    <property type="nucleotide sequence ID" value="NZ_JAIXNE010000006.1"/>
</dbReference>
<sequence>MHIRIIHQYFRTPDKGGGLRSYYIARELLDKGYRVSVITATNENKAHFENIGGIEVHYIPVYYTNHLSFYSRLHAFLRYVFLCVRKIRSLERADLNYVITTPLTTGVIAIYEKFRRKTPYIFEVGDLWPDAPIQLNVLKNPILKWLARGLEQRSYQGASALIGLSPPISDYLRNCKPSKTVLTITNFSNVQVRRNTKDPVLFRKELGIAPEAFLIAYAGTIGMANHLEYLVDFINTIPLDWPVHAVVMGDGARLPQIRAYAGGNGRITFLEKGGQQQVADLLTASNAVYISFYNVPVLNTGSPNKFFDAIAAGKLVILNFKGWLKSLVESENIGFYQDPGNPSLALDKLKEYIDNPEEFEGVGGRGMRMAETRYTPQIQLQPLIKLLQEIKKS</sequence>
<proteinExistence type="predicted"/>
<dbReference type="GO" id="GO:0016757">
    <property type="term" value="F:glycosyltransferase activity"/>
    <property type="evidence" value="ECO:0007669"/>
    <property type="project" value="UniProtKB-ARBA"/>
</dbReference>
<dbReference type="PANTHER" id="PTHR12526:SF638">
    <property type="entry name" value="SPORE COAT PROTEIN SA"/>
    <property type="match status" value="1"/>
</dbReference>
<reference evidence="3" key="1">
    <citation type="submission" date="2021-09" db="EMBL/GenBank/DDBJ databases">
        <title>Fulvivirga sp. isolated from coastal sediment.</title>
        <authorList>
            <person name="Yu H."/>
        </authorList>
    </citation>
    <scope>NUCLEOTIDE SEQUENCE</scope>
    <source>
        <strain evidence="3">1062</strain>
    </source>
</reference>
<gene>
    <name evidence="3" type="ORF">LDX50_27345</name>
</gene>
<accession>A0A9X1L165</accession>
<dbReference type="EMBL" id="JAIXNE010000006">
    <property type="protein sequence ID" value="MCA6078619.1"/>
    <property type="molecule type" value="Genomic_DNA"/>
</dbReference>
<dbReference type="Pfam" id="PF13579">
    <property type="entry name" value="Glyco_trans_4_4"/>
    <property type="match status" value="1"/>
</dbReference>
<organism evidence="3 4">
    <name type="scientific">Fulvivirga sedimenti</name>
    <dbReference type="NCBI Taxonomy" id="2879465"/>
    <lineage>
        <taxon>Bacteria</taxon>
        <taxon>Pseudomonadati</taxon>
        <taxon>Bacteroidota</taxon>
        <taxon>Cytophagia</taxon>
        <taxon>Cytophagales</taxon>
        <taxon>Fulvivirgaceae</taxon>
        <taxon>Fulvivirga</taxon>
    </lineage>
</organism>
<dbReference type="Gene3D" id="3.40.50.2000">
    <property type="entry name" value="Glycogen Phosphorylase B"/>
    <property type="match status" value="2"/>
</dbReference>
<evidence type="ECO:0000259" key="1">
    <source>
        <dbReference type="Pfam" id="PF13524"/>
    </source>
</evidence>
<dbReference type="InterPro" id="IPR055259">
    <property type="entry name" value="YkvP/CgeB_Glyco_trans-like"/>
</dbReference>
<evidence type="ECO:0000313" key="4">
    <source>
        <dbReference type="Proteomes" id="UP001139409"/>
    </source>
</evidence>
<dbReference type="Pfam" id="PF13524">
    <property type="entry name" value="Glyco_trans_1_2"/>
    <property type="match status" value="1"/>
</dbReference>
<evidence type="ECO:0000259" key="2">
    <source>
        <dbReference type="Pfam" id="PF13579"/>
    </source>
</evidence>
<dbReference type="CDD" id="cd03794">
    <property type="entry name" value="GT4_WbuB-like"/>
    <property type="match status" value="1"/>
</dbReference>
<dbReference type="SUPFAM" id="SSF53756">
    <property type="entry name" value="UDP-Glycosyltransferase/glycogen phosphorylase"/>
    <property type="match status" value="1"/>
</dbReference>
<evidence type="ECO:0000313" key="3">
    <source>
        <dbReference type="EMBL" id="MCA6078619.1"/>
    </source>
</evidence>
<keyword evidence="4" id="KW-1185">Reference proteome</keyword>
<dbReference type="InterPro" id="IPR028098">
    <property type="entry name" value="Glyco_trans_4-like_N"/>
</dbReference>
<dbReference type="PANTHER" id="PTHR12526">
    <property type="entry name" value="GLYCOSYLTRANSFERASE"/>
    <property type="match status" value="1"/>
</dbReference>
<protein>
    <submittedName>
        <fullName evidence="3">Glycosyltransferase family 4 protein</fullName>
    </submittedName>
</protein>
<name>A0A9X1L165_9BACT</name>